<keyword evidence="3 7" id="KW-0349">Heme</keyword>
<dbReference type="InterPro" id="IPR012292">
    <property type="entry name" value="Globin/Proto"/>
</dbReference>
<dbReference type="GO" id="GO:0043177">
    <property type="term" value="F:organic acid binding"/>
    <property type="evidence" value="ECO:0007669"/>
    <property type="project" value="TreeGrafter"/>
</dbReference>
<accession>A0A8J4U133</accession>
<feature type="domain" description="Globin" evidence="8">
    <location>
        <begin position="3"/>
        <end position="105"/>
    </location>
</feature>
<evidence type="ECO:0000256" key="3">
    <source>
        <dbReference type="ARBA" id="ARBA00022617"/>
    </source>
</evidence>
<evidence type="ECO:0000313" key="10">
    <source>
        <dbReference type="Proteomes" id="UP000727407"/>
    </source>
</evidence>
<dbReference type="GO" id="GO:0005344">
    <property type="term" value="F:oxygen carrier activity"/>
    <property type="evidence" value="ECO:0007669"/>
    <property type="project" value="UniProtKB-KW"/>
</dbReference>
<keyword evidence="10" id="KW-1185">Reference proteome</keyword>
<evidence type="ECO:0000256" key="7">
    <source>
        <dbReference type="RuleBase" id="RU000356"/>
    </source>
</evidence>
<evidence type="ECO:0000256" key="4">
    <source>
        <dbReference type="ARBA" id="ARBA00022621"/>
    </source>
</evidence>
<evidence type="ECO:0000256" key="2">
    <source>
        <dbReference type="ARBA" id="ARBA00022448"/>
    </source>
</evidence>
<comment type="caution">
    <text evidence="9">The sequence shown here is derived from an EMBL/GenBank/DDBJ whole genome shotgun (WGS) entry which is preliminary data.</text>
</comment>
<evidence type="ECO:0000259" key="8">
    <source>
        <dbReference type="PROSITE" id="PS01033"/>
    </source>
</evidence>
<sequence length="105" mass="11941">MVEWTDFERTTIQDIFSKIDYESAGLQALTRCLVVYPWTQRYFSKFGNLYNAAAIAGNPNVAAHGLTVMRSLEKAVKNLDNIKGTYSELSVLHSEQLHVDPDNFR</sequence>
<dbReference type="GO" id="GO:0072562">
    <property type="term" value="C:blood microparticle"/>
    <property type="evidence" value="ECO:0007669"/>
    <property type="project" value="TreeGrafter"/>
</dbReference>
<reference evidence="9" key="1">
    <citation type="submission" date="2020-07" db="EMBL/GenBank/DDBJ databases">
        <title>Clarias magur genome sequencing, assembly and annotation.</title>
        <authorList>
            <person name="Kushwaha B."/>
            <person name="Kumar R."/>
            <person name="Das P."/>
            <person name="Joshi C.G."/>
            <person name="Kumar D."/>
            <person name="Nagpure N.S."/>
            <person name="Pandey M."/>
            <person name="Agarwal S."/>
            <person name="Srivastava S."/>
            <person name="Singh M."/>
            <person name="Sahoo L."/>
            <person name="Jayasankar P."/>
            <person name="Meher P.K."/>
            <person name="Koringa P.G."/>
            <person name="Iquebal M.A."/>
            <person name="Das S.P."/>
            <person name="Bit A."/>
            <person name="Patnaik S."/>
            <person name="Patel N."/>
            <person name="Shah T.M."/>
            <person name="Hinsu A."/>
            <person name="Jena J.K."/>
        </authorList>
    </citation>
    <scope>NUCLEOTIDE SEQUENCE</scope>
    <source>
        <strain evidence="9">CIFAMagur01</strain>
        <tissue evidence="9">Testis</tissue>
    </source>
</reference>
<dbReference type="PANTHER" id="PTHR11442:SF7">
    <property type="entry name" value="HEMOGLOBIN SUBUNIT EPSILON"/>
    <property type="match status" value="1"/>
</dbReference>
<keyword evidence="5" id="KW-0479">Metal-binding</keyword>
<proteinExistence type="inferred from homology"/>
<dbReference type="GO" id="GO:0004601">
    <property type="term" value="F:peroxidase activity"/>
    <property type="evidence" value="ECO:0007669"/>
    <property type="project" value="TreeGrafter"/>
</dbReference>
<dbReference type="PROSITE" id="PS01033">
    <property type="entry name" value="GLOBIN"/>
    <property type="match status" value="1"/>
</dbReference>
<dbReference type="Proteomes" id="UP000727407">
    <property type="component" value="Unassembled WGS sequence"/>
</dbReference>
<dbReference type="GO" id="GO:0031838">
    <property type="term" value="C:haptoglobin-hemoglobin complex"/>
    <property type="evidence" value="ECO:0007669"/>
    <property type="project" value="TreeGrafter"/>
</dbReference>
<evidence type="ECO:0000256" key="1">
    <source>
        <dbReference type="ARBA" id="ARBA00008705"/>
    </source>
</evidence>
<dbReference type="GO" id="GO:0020037">
    <property type="term" value="F:heme binding"/>
    <property type="evidence" value="ECO:0007669"/>
    <property type="project" value="InterPro"/>
</dbReference>
<evidence type="ECO:0000256" key="5">
    <source>
        <dbReference type="ARBA" id="ARBA00022723"/>
    </source>
</evidence>
<dbReference type="Pfam" id="PF00042">
    <property type="entry name" value="Globin"/>
    <property type="match status" value="1"/>
</dbReference>
<comment type="similarity">
    <text evidence="1 7">Belongs to the globin family.</text>
</comment>
<feature type="non-terminal residue" evidence="9">
    <location>
        <position position="1"/>
    </location>
</feature>
<dbReference type="GO" id="GO:0005833">
    <property type="term" value="C:hemoglobin complex"/>
    <property type="evidence" value="ECO:0007669"/>
    <property type="project" value="InterPro"/>
</dbReference>
<dbReference type="GO" id="GO:0042744">
    <property type="term" value="P:hydrogen peroxide catabolic process"/>
    <property type="evidence" value="ECO:0007669"/>
    <property type="project" value="TreeGrafter"/>
</dbReference>
<organism evidence="9 10">
    <name type="scientific">Clarias magur</name>
    <name type="common">Asian catfish</name>
    <name type="synonym">Macropteronotus magur</name>
    <dbReference type="NCBI Taxonomy" id="1594786"/>
    <lineage>
        <taxon>Eukaryota</taxon>
        <taxon>Metazoa</taxon>
        <taxon>Chordata</taxon>
        <taxon>Craniata</taxon>
        <taxon>Vertebrata</taxon>
        <taxon>Euteleostomi</taxon>
        <taxon>Actinopterygii</taxon>
        <taxon>Neopterygii</taxon>
        <taxon>Teleostei</taxon>
        <taxon>Ostariophysi</taxon>
        <taxon>Siluriformes</taxon>
        <taxon>Clariidae</taxon>
        <taxon>Clarias</taxon>
    </lineage>
</organism>
<dbReference type="PRINTS" id="PR00814">
    <property type="entry name" value="BETAHAEM"/>
</dbReference>
<keyword evidence="2 7" id="KW-0813">Transport</keyword>
<dbReference type="InterPro" id="IPR000971">
    <property type="entry name" value="Globin"/>
</dbReference>
<gene>
    <name evidence="9" type="primary">hbb</name>
    <name evidence="9" type="ORF">DAT39_002242</name>
</gene>
<keyword evidence="6" id="KW-0408">Iron</keyword>
<dbReference type="GO" id="GO:0019825">
    <property type="term" value="F:oxygen binding"/>
    <property type="evidence" value="ECO:0007669"/>
    <property type="project" value="InterPro"/>
</dbReference>
<evidence type="ECO:0000256" key="6">
    <source>
        <dbReference type="ARBA" id="ARBA00023004"/>
    </source>
</evidence>
<keyword evidence="4 7" id="KW-0561">Oxygen transport</keyword>
<name>A0A8J4U133_CLAMG</name>
<evidence type="ECO:0000313" key="9">
    <source>
        <dbReference type="EMBL" id="KAF5908066.1"/>
    </source>
</evidence>
<protein>
    <submittedName>
        <fullName evidence="9">Hemoglobin subunit beta-like</fullName>
    </submittedName>
</protein>
<dbReference type="GO" id="GO:0031720">
    <property type="term" value="F:haptoglobin binding"/>
    <property type="evidence" value="ECO:0007669"/>
    <property type="project" value="TreeGrafter"/>
</dbReference>
<dbReference type="OrthoDB" id="9886081at2759"/>
<dbReference type="InterPro" id="IPR009050">
    <property type="entry name" value="Globin-like_sf"/>
</dbReference>
<dbReference type="InterPro" id="IPR002337">
    <property type="entry name" value="Hemoglobin_b"/>
</dbReference>
<dbReference type="InterPro" id="IPR050056">
    <property type="entry name" value="Hemoglobin_oxygen_transport"/>
</dbReference>
<dbReference type="EMBL" id="QNUK01000016">
    <property type="protein sequence ID" value="KAF5908066.1"/>
    <property type="molecule type" value="Genomic_DNA"/>
</dbReference>
<dbReference type="SUPFAM" id="SSF46458">
    <property type="entry name" value="Globin-like"/>
    <property type="match status" value="1"/>
</dbReference>
<dbReference type="PANTHER" id="PTHR11442">
    <property type="entry name" value="HEMOGLOBIN FAMILY MEMBER"/>
    <property type="match status" value="1"/>
</dbReference>
<dbReference type="Gene3D" id="1.10.490.10">
    <property type="entry name" value="Globins"/>
    <property type="match status" value="1"/>
</dbReference>
<dbReference type="GO" id="GO:0046872">
    <property type="term" value="F:metal ion binding"/>
    <property type="evidence" value="ECO:0007669"/>
    <property type="project" value="UniProtKB-KW"/>
</dbReference>
<dbReference type="AlphaFoldDB" id="A0A8J4U133"/>